<keyword evidence="2" id="KW-0804">Transcription</keyword>
<dbReference type="EMBL" id="CACTIH010000216">
    <property type="protein sequence ID" value="CAA2957294.1"/>
    <property type="molecule type" value="Genomic_DNA"/>
</dbReference>
<dbReference type="Proteomes" id="UP000594638">
    <property type="component" value="Unassembled WGS sequence"/>
</dbReference>
<dbReference type="PANTHER" id="PTHR15348">
    <property type="entry name" value="AT-RICH INTERACTIVE DOMAIN-CONTAINING PROTEIN ARID DOMAIN- CONTAINING PROTEIN DEAD RINGER PROTEIN B-CELL REGULATOR OF IGH TRANSCRIPTION BRIGHT"/>
    <property type="match status" value="1"/>
</dbReference>
<dbReference type="PANTHER" id="PTHR15348:SF17">
    <property type="entry name" value="AT-RICH INTERACTIVE DOMAIN-CONTAINING PROTEIN 5"/>
    <property type="match status" value="1"/>
</dbReference>
<comment type="similarity">
    <text evidence="4">Belongs to the small heat shock protein (HSP20) family.</text>
</comment>
<organism evidence="8 9">
    <name type="scientific">Olea europaea subsp. europaea</name>
    <dbReference type="NCBI Taxonomy" id="158383"/>
    <lineage>
        <taxon>Eukaryota</taxon>
        <taxon>Viridiplantae</taxon>
        <taxon>Streptophyta</taxon>
        <taxon>Embryophyta</taxon>
        <taxon>Tracheophyta</taxon>
        <taxon>Spermatophyta</taxon>
        <taxon>Magnoliopsida</taxon>
        <taxon>eudicotyledons</taxon>
        <taxon>Gunneridae</taxon>
        <taxon>Pentapetalae</taxon>
        <taxon>asterids</taxon>
        <taxon>lamiids</taxon>
        <taxon>Lamiales</taxon>
        <taxon>Oleaceae</taxon>
        <taxon>Oleeae</taxon>
        <taxon>Olea</taxon>
    </lineage>
</organism>
<protein>
    <submittedName>
        <fullName evidence="8">AT-rich interactive domain-containing 6 isoform X1</fullName>
    </submittedName>
</protein>
<dbReference type="CDD" id="cd00298">
    <property type="entry name" value="ACD_sHsps_p23-like"/>
    <property type="match status" value="1"/>
</dbReference>
<evidence type="ECO:0000256" key="4">
    <source>
        <dbReference type="PROSITE-ProRule" id="PRU00285"/>
    </source>
</evidence>
<feature type="compositionally biased region" description="Polar residues" evidence="5">
    <location>
        <begin position="111"/>
        <end position="123"/>
    </location>
</feature>
<evidence type="ECO:0000259" key="7">
    <source>
        <dbReference type="PROSITE" id="PS50994"/>
    </source>
</evidence>
<dbReference type="PROSITE" id="PS01031">
    <property type="entry name" value="SHSP"/>
    <property type="match status" value="1"/>
</dbReference>
<dbReference type="InterPro" id="IPR045147">
    <property type="entry name" value="ARI3A/B/C"/>
</dbReference>
<dbReference type="InterPro" id="IPR001584">
    <property type="entry name" value="Integrase_cat-core"/>
</dbReference>
<dbReference type="Gramene" id="OE9A014633T1">
    <property type="protein sequence ID" value="OE9A014633C1"/>
    <property type="gene ID" value="OE9A014633"/>
</dbReference>
<dbReference type="SUPFAM" id="SSF49764">
    <property type="entry name" value="HSP20-like chaperones"/>
    <property type="match status" value="1"/>
</dbReference>
<dbReference type="InterPro" id="IPR012337">
    <property type="entry name" value="RNaseH-like_sf"/>
</dbReference>
<gene>
    <name evidence="8" type="ORF">OLEA9_A014633</name>
</gene>
<dbReference type="InterPro" id="IPR002068">
    <property type="entry name" value="A-crystallin/Hsp20_dom"/>
</dbReference>
<feature type="compositionally biased region" description="Basic and acidic residues" evidence="5">
    <location>
        <begin position="25"/>
        <end position="41"/>
    </location>
</feature>
<dbReference type="Gene3D" id="2.60.40.790">
    <property type="match status" value="1"/>
</dbReference>
<dbReference type="InterPro" id="IPR008978">
    <property type="entry name" value="HSP20-like_chaperone"/>
</dbReference>
<dbReference type="InterPro" id="IPR036397">
    <property type="entry name" value="RNaseH_sf"/>
</dbReference>
<dbReference type="OrthoDB" id="338531at2759"/>
<keyword evidence="1" id="KW-0805">Transcription regulation</keyword>
<reference evidence="8 9" key="1">
    <citation type="submission" date="2019-12" db="EMBL/GenBank/DDBJ databases">
        <authorList>
            <person name="Alioto T."/>
            <person name="Alioto T."/>
            <person name="Gomez Garrido J."/>
        </authorList>
    </citation>
    <scope>NUCLEOTIDE SEQUENCE [LARGE SCALE GENOMIC DNA]</scope>
</reference>
<feature type="compositionally biased region" description="Basic and acidic residues" evidence="5">
    <location>
        <begin position="86"/>
        <end position="97"/>
    </location>
</feature>
<evidence type="ECO:0000313" key="9">
    <source>
        <dbReference type="Proteomes" id="UP000594638"/>
    </source>
</evidence>
<dbReference type="GO" id="GO:0015074">
    <property type="term" value="P:DNA integration"/>
    <property type="evidence" value="ECO:0007669"/>
    <property type="project" value="InterPro"/>
</dbReference>
<dbReference type="AlphaFoldDB" id="A0A8S0PUA2"/>
<keyword evidence="3" id="KW-0539">Nucleus</keyword>
<dbReference type="SUPFAM" id="SSF53098">
    <property type="entry name" value="Ribonuclease H-like"/>
    <property type="match status" value="1"/>
</dbReference>
<feature type="domain" description="Integrase catalytic" evidence="7">
    <location>
        <begin position="367"/>
        <end position="451"/>
    </location>
</feature>
<dbReference type="PROSITE" id="PS50994">
    <property type="entry name" value="INTEGRASE"/>
    <property type="match status" value="1"/>
</dbReference>
<evidence type="ECO:0000256" key="5">
    <source>
        <dbReference type="SAM" id="MobiDB-lite"/>
    </source>
</evidence>
<keyword evidence="9" id="KW-1185">Reference proteome</keyword>
<proteinExistence type="inferred from homology"/>
<dbReference type="GO" id="GO:0005634">
    <property type="term" value="C:nucleus"/>
    <property type="evidence" value="ECO:0007669"/>
    <property type="project" value="TreeGrafter"/>
</dbReference>
<dbReference type="FunFam" id="2.60.40.790:FF:000014">
    <property type="entry name" value="AT-rich interactive domain-containing protein 3"/>
    <property type="match status" value="1"/>
</dbReference>
<evidence type="ECO:0000259" key="6">
    <source>
        <dbReference type="PROSITE" id="PS01031"/>
    </source>
</evidence>
<sequence>MDKSDVEMEDVEKHLQYSENNELETENKLPDAKVECREGELPTKAAMDDVNAGASVAEDQKITEGEAEDWSNDKNKAEHQININSETKDQIKGKSEAEDQINCESEADDLINSNSVAEDQTGTKYEVNEQNIIGSGVEVEKNSMENGVESANHVENVMEEDKLTGDVAKEITSNENSREDENPVDNVGVEEKRIENAAVEKSSIEVIQLPTELSANEAPQSEDFLVEDMPRVKNEEVLDMVHENEGKLVKDELKEPCNEVVPATALINWNAESGETATKREFGDASIRSQQQFVTPNSLVKCLPLKAVDHSGEMVENVFSQAKMAEGDDRTPEDETMFMKALESFHREKGMDFKPPKFYGHPLNCLKKVWVYFMKHKSEAFAKFKLWKAEVENQVGRKIKYLRTDNGTEYTDSQFLRFCEEHGIQRHYTVCKTPQQNGVTERMNRTIAERIGYSRCEYDCCVYYRVLEDNSYIFLMLYVDDMLIAAKNMNEVDKLKSLLSTIDTFLTRHVSNLSARLITTVVDVGPPADWVKINIRDSKDCFEVYALVPGLLREEVRVQSDPAGRLVITGQPEQLDNPWGVTPFRKVVSLPARIDPVQTSAVVSLHERLFIRVPFEQSTA</sequence>
<dbReference type="Gene3D" id="3.30.420.10">
    <property type="entry name" value="Ribonuclease H-like superfamily/Ribonuclease H"/>
    <property type="match status" value="1"/>
</dbReference>
<feature type="compositionally biased region" description="Acidic residues" evidence="5">
    <location>
        <begin position="98"/>
        <end position="109"/>
    </location>
</feature>
<evidence type="ECO:0000256" key="3">
    <source>
        <dbReference type="ARBA" id="ARBA00023242"/>
    </source>
</evidence>
<feature type="domain" description="SHSP" evidence="6">
    <location>
        <begin position="519"/>
        <end position="620"/>
    </location>
</feature>
<dbReference type="GO" id="GO:0003677">
    <property type="term" value="F:DNA binding"/>
    <property type="evidence" value="ECO:0007669"/>
    <property type="project" value="TreeGrafter"/>
</dbReference>
<evidence type="ECO:0000256" key="2">
    <source>
        <dbReference type="ARBA" id="ARBA00023163"/>
    </source>
</evidence>
<dbReference type="GO" id="GO:0006357">
    <property type="term" value="P:regulation of transcription by RNA polymerase II"/>
    <property type="evidence" value="ECO:0007669"/>
    <property type="project" value="InterPro"/>
</dbReference>
<accession>A0A8S0PUA2</accession>
<feature type="region of interest" description="Disordered" evidence="5">
    <location>
        <begin position="1"/>
        <end position="123"/>
    </location>
</feature>
<feature type="compositionally biased region" description="Basic and acidic residues" evidence="5">
    <location>
        <begin position="1"/>
        <end position="16"/>
    </location>
</feature>
<comment type="caution">
    <text evidence="8">The sequence shown here is derived from an EMBL/GenBank/DDBJ whole genome shotgun (WGS) entry which is preliminary data.</text>
</comment>
<evidence type="ECO:0000313" key="8">
    <source>
        <dbReference type="EMBL" id="CAA2957294.1"/>
    </source>
</evidence>
<name>A0A8S0PUA2_OLEEU</name>
<evidence type="ECO:0000256" key="1">
    <source>
        <dbReference type="ARBA" id="ARBA00023015"/>
    </source>
</evidence>